<proteinExistence type="predicted"/>
<accession>A0ACC3ADL1</accession>
<sequence>MPTRWTEQAKFNLLFKIIEQNPVKIDFQSIVDNWPGPETFTARACEEQWKLIRKGFSFKTKVSKTTSTPATPTTPGTPSSRKVAATNVTPRKSLTTPTKRSINANSASITSVKKRKLKHGPEASEEEEETNFDETDESDSGTPLANASDTIAATRTLPARSKSRSKSYTIDNDSAGGDAGARELDSDDDTVFDPVKDAESKLTKKELREKRRAQVKQGQREKGMTEAAGAAEEEKVKGADGSMAAFGNGRSDAGAVRENGNTMDKVDVASNITSPTTTTTSWKSALEHMNDSEEN</sequence>
<dbReference type="EMBL" id="JAPDRQ010000037">
    <property type="protein sequence ID" value="KAJ9659726.1"/>
    <property type="molecule type" value="Genomic_DNA"/>
</dbReference>
<comment type="caution">
    <text evidence="1">The sequence shown here is derived from an EMBL/GenBank/DDBJ whole genome shotgun (WGS) entry which is preliminary data.</text>
</comment>
<name>A0ACC3ADL1_9EURO</name>
<evidence type="ECO:0000313" key="2">
    <source>
        <dbReference type="Proteomes" id="UP001172386"/>
    </source>
</evidence>
<reference evidence="1" key="1">
    <citation type="submission" date="2022-10" db="EMBL/GenBank/DDBJ databases">
        <title>Culturing micro-colonial fungi from biological soil crusts in the Mojave desert and describing Neophaeococcomyces mojavensis, and introducing the new genera and species Taxawa tesnikishii.</title>
        <authorList>
            <person name="Kurbessoian T."/>
            <person name="Stajich J.E."/>
        </authorList>
    </citation>
    <scope>NUCLEOTIDE SEQUENCE</scope>
    <source>
        <strain evidence="1">JES_112</strain>
    </source>
</reference>
<protein>
    <submittedName>
        <fullName evidence="1">Uncharacterized protein</fullName>
    </submittedName>
</protein>
<dbReference type="Proteomes" id="UP001172386">
    <property type="component" value="Unassembled WGS sequence"/>
</dbReference>
<evidence type="ECO:0000313" key="1">
    <source>
        <dbReference type="EMBL" id="KAJ9659726.1"/>
    </source>
</evidence>
<gene>
    <name evidence="1" type="ORF">H2198_002974</name>
</gene>
<keyword evidence="2" id="KW-1185">Reference proteome</keyword>
<organism evidence="1 2">
    <name type="scientific">Neophaeococcomyces mojaviensis</name>
    <dbReference type="NCBI Taxonomy" id="3383035"/>
    <lineage>
        <taxon>Eukaryota</taxon>
        <taxon>Fungi</taxon>
        <taxon>Dikarya</taxon>
        <taxon>Ascomycota</taxon>
        <taxon>Pezizomycotina</taxon>
        <taxon>Eurotiomycetes</taxon>
        <taxon>Chaetothyriomycetidae</taxon>
        <taxon>Chaetothyriales</taxon>
        <taxon>Chaetothyriales incertae sedis</taxon>
        <taxon>Neophaeococcomyces</taxon>
    </lineage>
</organism>